<dbReference type="SUPFAM" id="SSF54277">
    <property type="entry name" value="CAD &amp; PB1 domains"/>
    <property type="match status" value="1"/>
</dbReference>
<organism evidence="10 11">
    <name type="scientific">Hevea brasiliensis</name>
    <name type="common">Para rubber tree</name>
    <name type="synonym">Siphonia brasiliensis</name>
    <dbReference type="NCBI Taxonomy" id="3981"/>
    <lineage>
        <taxon>Eukaryota</taxon>
        <taxon>Viridiplantae</taxon>
        <taxon>Streptophyta</taxon>
        <taxon>Embryophyta</taxon>
        <taxon>Tracheophyta</taxon>
        <taxon>Spermatophyta</taxon>
        <taxon>Magnoliopsida</taxon>
        <taxon>eudicotyledons</taxon>
        <taxon>Gunneridae</taxon>
        <taxon>Pentapetalae</taxon>
        <taxon>rosids</taxon>
        <taxon>fabids</taxon>
        <taxon>Malpighiales</taxon>
        <taxon>Euphorbiaceae</taxon>
        <taxon>Crotonoideae</taxon>
        <taxon>Micrandreae</taxon>
        <taxon>Hevea</taxon>
    </lineage>
</organism>
<accession>A0A6A6MKB7</accession>
<keyword evidence="4 7" id="KW-0804">Transcription</keyword>
<evidence type="ECO:0000259" key="9">
    <source>
        <dbReference type="PROSITE" id="PS51745"/>
    </source>
</evidence>
<comment type="subcellular location">
    <subcellularLocation>
        <location evidence="1 7">Nucleus</location>
    </subcellularLocation>
</comment>
<dbReference type="Pfam" id="PF02309">
    <property type="entry name" value="AUX_IAA"/>
    <property type="match status" value="1"/>
</dbReference>
<dbReference type="GO" id="GO:0005634">
    <property type="term" value="C:nucleus"/>
    <property type="evidence" value="ECO:0007669"/>
    <property type="project" value="UniProtKB-SubCell"/>
</dbReference>
<name>A0A6A6MKB7_HEVBR</name>
<comment type="similarity">
    <text evidence="7">Belongs to the Aux/IAA family.</text>
</comment>
<dbReference type="GO" id="GO:0003677">
    <property type="term" value="F:DNA binding"/>
    <property type="evidence" value="ECO:0007669"/>
    <property type="project" value="InterPro"/>
</dbReference>
<protein>
    <recommendedName>
        <fullName evidence="7">Auxin-responsive protein</fullName>
    </recommendedName>
</protein>
<dbReference type="EMBL" id="JAAGAX010000006">
    <property type="protein sequence ID" value="KAF2312803.1"/>
    <property type="molecule type" value="Genomic_DNA"/>
</dbReference>
<dbReference type="GO" id="GO:0006355">
    <property type="term" value="P:regulation of DNA-templated transcription"/>
    <property type="evidence" value="ECO:0007669"/>
    <property type="project" value="InterPro"/>
</dbReference>
<proteinExistence type="inferred from homology"/>
<evidence type="ECO:0000256" key="7">
    <source>
        <dbReference type="RuleBase" id="RU004549"/>
    </source>
</evidence>
<evidence type="ECO:0000256" key="4">
    <source>
        <dbReference type="ARBA" id="ARBA00023163"/>
    </source>
</evidence>
<evidence type="ECO:0000313" key="11">
    <source>
        <dbReference type="Proteomes" id="UP000467840"/>
    </source>
</evidence>
<evidence type="ECO:0000256" key="1">
    <source>
        <dbReference type="ARBA" id="ARBA00004123"/>
    </source>
</evidence>
<dbReference type="InterPro" id="IPR044835">
    <property type="entry name" value="ARF_plant"/>
</dbReference>
<dbReference type="Gene3D" id="3.10.20.90">
    <property type="entry name" value="Phosphatidylinositol 3-kinase Catalytic Subunit, Chain A, domain 1"/>
    <property type="match status" value="1"/>
</dbReference>
<keyword evidence="5 7" id="KW-0539">Nucleus</keyword>
<evidence type="ECO:0000313" key="10">
    <source>
        <dbReference type="EMBL" id="KAF2312803.1"/>
    </source>
</evidence>
<evidence type="ECO:0000256" key="8">
    <source>
        <dbReference type="SAM" id="MobiDB-lite"/>
    </source>
</evidence>
<dbReference type="Proteomes" id="UP000467840">
    <property type="component" value="Chromosome 14"/>
</dbReference>
<reference evidence="10 11" key="1">
    <citation type="journal article" date="2020" name="Mol. Plant">
        <title>The Chromosome-Based Rubber Tree Genome Provides New Insights into Spurge Genome Evolution and Rubber Biosynthesis.</title>
        <authorList>
            <person name="Liu J."/>
            <person name="Shi C."/>
            <person name="Shi C.C."/>
            <person name="Li W."/>
            <person name="Zhang Q.J."/>
            <person name="Zhang Y."/>
            <person name="Li K."/>
            <person name="Lu H.F."/>
            <person name="Shi C."/>
            <person name="Zhu S.T."/>
            <person name="Xiao Z.Y."/>
            <person name="Nan H."/>
            <person name="Yue Y."/>
            <person name="Zhu X.G."/>
            <person name="Wu Y."/>
            <person name="Hong X.N."/>
            <person name="Fan G.Y."/>
            <person name="Tong Y."/>
            <person name="Zhang D."/>
            <person name="Mao C.L."/>
            <person name="Liu Y.L."/>
            <person name="Hao S.J."/>
            <person name="Liu W.Q."/>
            <person name="Lv M.Q."/>
            <person name="Zhang H.B."/>
            <person name="Liu Y."/>
            <person name="Hu-Tang G.R."/>
            <person name="Wang J.P."/>
            <person name="Wang J.H."/>
            <person name="Sun Y.H."/>
            <person name="Ni S.B."/>
            <person name="Chen W.B."/>
            <person name="Zhang X.C."/>
            <person name="Jiao Y.N."/>
            <person name="Eichler E.E."/>
            <person name="Li G.H."/>
            <person name="Liu X."/>
            <person name="Gao L.Z."/>
        </authorList>
    </citation>
    <scope>NUCLEOTIDE SEQUENCE [LARGE SCALE GENOMIC DNA]</scope>
    <source>
        <strain evidence="11">cv. GT1</strain>
        <tissue evidence="10">Leaf</tissue>
    </source>
</reference>
<dbReference type="AlphaFoldDB" id="A0A6A6MKB7"/>
<evidence type="ECO:0000256" key="2">
    <source>
        <dbReference type="ARBA" id="ARBA00011726"/>
    </source>
</evidence>
<gene>
    <name evidence="10" type="ORF">GH714_040503</name>
</gene>
<sequence length="347" mass="38509">MTSGRQEPTYTDLLSGFGTRADSSHGFGVPFVDQTAAAASRELALDQEGKINSLASPWSLMSSGLSLSNPVTLEPAASHRNTVNEPISTHPQSQQLRVMECDQRSEQSKGSKLADDNEHEKQVQAGALHTRDNQGKVQNVSTRSCTKVHKQGIALGRSVDLTKFNNYDELIAELDRLFEFDGELMAPKKNWLIVYTDDEGDMMLVGDDPWQEFVGMVRKIFIYTREEVQKMNPGTLNSKGDENLLDVEGVDAKEVKCLPLPPAHGFQQKASGARVFMPISIGKIGMGAILPLLRWQSLLVISEIDGKNVIPNFGPLNGVIYGEDVWFKLCPLYEPLRDWLNVRYFPG</sequence>
<evidence type="ECO:0000256" key="5">
    <source>
        <dbReference type="ARBA" id="ARBA00023242"/>
    </source>
</evidence>
<feature type="region of interest" description="Disordered" evidence="8">
    <location>
        <begin position="79"/>
        <end position="138"/>
    </location>
</feature>
<dbReference type="PROSITE" id="PS51745">
    <property type="entry name" value="PB1"/>
    <property type="match status" value="1"/>
</dbReference>
<feature type="compositionally biased region" description="Basic and acidic residues" evidence="8">
    <location>
        <begin position="99"/>
        <end position="122"/>
    </location>
</feature>
<dbReference type="PANTHER" id="PTHR31384:SF79">
    <property type="entry name" value="AUXIN RESPONSE FACTOR 2"/>
    <property type="match status" value="1"/>
</dbReference>
<feature type="domain" description="PB1" evidence="9">
    <location>
        <begin position="143"/>
        <end position="227"/>
    </location>
</feature>
<evidence type="ECO:0000256" key="3">
    <source>
        <dbReference type="ARBA" id="ARBA00023015"/>
    </source>
</evidence>
<dbReference type="InterPro" id="IPR033389">
    <property type="entry name" value="AUX/IAA_dom"/>
</dbReference>
<keyword evidence="6 7" id="KW-0927">Auxin signaling pathway</keyword>
<comment type="caution">
    <text evidence="10">The sequence shown here is derived from an EMBL/GenBank/DDBJ whole genome shotgun (WGS) entry which is preliminary data.</text>
</comment>
<dbReference type="FunFam" id="3.10.20.90:FF:000047">
    <property type="entry name" value="Auxin response factor"/>
    <property type="match status" value="1"/>
</dbReference>
<dbReference type="GO" id="GO:0009734">
    <property type="term" value="P:auxin-activated signaling pathway"/>
    <property type="evidence" value="ECO:0007669"/>
    <property type="project" value="UniProtKB-UniRule"/>
</dbReference>
<evidence type="ECO:0000256" key="6">
    <source>
        <dbReference type="ARBA" id="ARBA00023294"/>
    </source>
</evidence>
<keyword evidence="11" id="KW-1185">Reference proteome</keyword>
<comment type="function">
    <text evidence="7">Aux/IAA proteins are short-lived transcriptional factors that function as repressors of early auxin response genes at low auxin concentrations.</text>
</comment>
<dbReference type="PANTHER" id="PTHR31384">
    <property type="entry name" value="AUXIN RESPONSE FACTOR 4-RELATED"/>
    <property type="match status" value="1"/>
</dbReference>
<comment type="subunit">
    <text evidence="2 7">Homodimers and heterodimers.</text>
</comment>
<dbReference type="InterPro" id="IPR053793">
    <property type="entry name" value="PB1-like"/>
</dbReference>
<keyword evidence="3 7" id="KW-0805">Transcription regulation</keyword>
<feature type="compositionally biased region" description="Polar residues" evidence="8">
    <location>
        <begin position="79"/>
        <end position="96"/>
    </location>
</feature>
<keyword evidence="7" id="KW-0678">Repressor</keyword>